<name>A0A4D6LFM0_VIGUN</name>
<keyword evidence="2" id="KW-1185">Reference proteome</keyword>
<evidence type="ECO:0000313" key="2">
    <source>
        <dbReference type="Proteomes" id="UP000501690"/>
    </source>
</evidence>
<organism evidence="1 2">
    <name type="scientific">Vigna unguiculata</name>
    <name type="common">Cowpea</name>
    <dbReference type="NCBI Taxonomy" id="3917"/>
    <lineage>
        <taxon>Eukaryota</taxon>
        <taxon>Viridiplantae</taxon>
        <taxon>Streptophyta</taxon>
        <taxon>Embryophyta</taxon>
        <taxon>Tracheophyta</taxon>
        <taxon>Spermatophyta</taxon>
        <taxon>Magnoliopsida</taxon>
        <taxon>eudicotyledons</taxon>
        <taxon>Gunneridae</taxon>
        <taxon>Pentapetalae</taxon>
        <taxon>rosids</taxon>
        <taxon>fabids</taxon>
        <taxon>Fabales</taxon>
        <taxon>Fabaceae</taxon>
        <taxon>Papilionoideae</taxon>
        <taxon>50 kb inversion clade</taxon>
        <taxon>NPAAA clade</taxon>
        <taxon>indigoferoid/millettioid clade</taxon>
        <taxon>Phaseoleae</taxon>
        <taxon>Vigna</taxon>
    </lineage>
</organism>
<sequence>MVQVVPLVEQCRCALSEKMDEDDGEWRRVTGAVFFFSGEIVGDNGDAVAAVGAGRRRLNYDGQT</sequence>
<proteinExistence type="predicted"/>
<dbReference type="Proteomes" id="UP000501690">
    <property type="component" value="Linkage Group LG3"/>
</dbReference>
<accession>A0A4D6LFM0</accession>
<dbReference type="AlphaFoldDB" id="A0A4D6LFM0"/>
<gene>
    <name evidence="1" type="ORF">DEO72_LG3g1535</name>
</gene>
<reference evidence="1 2" key="1">
    <citation type="submission" date="2019-04" db="EMBL/GenBank/DDBJ databases">
        <title>An improved genome assembly and genetic linkage map for asparagus bean, Vigna unguiculata ssp. sesquipedialis.</title>
        <authorList>
            <person name="Xia Q."/>
            <person name="Zhang R."/>
            <person name="Dong Y."/>
        </authorList>
    </citation>
    <scope>NUCLEOTIDE SEQUENCE [LARGE SCALE GENOMIC DNA]</scope>
    <source>
        <tissue evidence="1">Leaf</tissue>
    </source>
</reference>
<evidence type="ECO:0000313" key="1">
    <source>
        <dbReference type="EMBL" id="QCD87004.1"/>
    </source>
</evidence>
<dbReference type="EMBL" id="CP039347">
    <property type="protein sequence ID" value="QCD87004.1"/>
    <property type="molecule type" value="Genomic_DNA"/>
</dbReference>
<protein>
    <submittedName>
        <fullName evidence="1">Uncharacterized protein</fullName>
    </submittedName>
</protein>